<dbReference type="InterPro" id="IPR027417">
    <property type="entry name" value="P-loop_NTPase"/>
</dbReference>
<gene>
    <name evidence="2" type="ORF">BXY39_3679</name>
</gene>
<sequence>MAKKKTNRAGGSATGGGMNFQAAVTTIASIHMSCGSPLKWLDGVTDDTPIEVFAETGGAGDDLKINFQNELTAEIQIKKGLRKGQKLWETLTKLALAISKNEINFGVLIVCPESSQTIRLELATDIRRLGGGRTDNLKPISQEFFQTLQKLGLSTSDVCQKLRIVTVHALVADQASIETAMAMLENICAQKKQIQATWGHLYEDAHRIIEDRSARTTSSILRLLESLGIQVRSAQSSRPLPILSRLADWTIKANEFFSIWGIKRKLSLNEHWIDIPIVVSADENTEGADADISDALLKYHDWAKRKLDTHTSLISPITLGRFYRHVVVVSGPGMGKSTLLKKLAIQYASEGLPTVKVNLRLIAQRMRTHGEGFKESALKLGLANSGISSSDLTAAAYSDLVFLCDGLDECGHDRAHIAEELTQLALGHPEYRIIVTTRPIGYRSAMLEGWRHYEILPLPKDTISKELSTMIENIVGNDDIRAVPAQKYAKSYFNNNPVGDLIARSPLLLSLIASLSINGVPFEQRKSRLYAEIFKLFDAEPNDKLESENIDGPTVHRVLDILAFTLIQKPTVPTSELYEQCAQKLAAELNCTQLCALKEVTRCVAYWEKIGVLEKLHYLQESIVTFVHLTFAEYAAARYICALPDNELSATLPLLLDSPGFIEAISFASETHKAEQIFISLRSSDSKVLNDHDTIISCLKIATLSEPPIRKELLLNLIDDGLIQVQSDRKSDALAVGKMLGQVAGRFPELFGSELEPLFQHVHAWTRLVAWYCAVRAGEQFYTLDALVEAATSLDQEFEPLRPSLGGGVALNIEGPDLFRSFRLQTAKQLFARASDQQASDALEKIFGDGMRISVGEFQKLEELSEDYDREHILPSPWKQKSFGDGKVLERFKRTSNAMEADIKQWLELIAAHSFEGNGKRAGYLFNLAALLEQSNFWETTPSETRLWSKPQDLPLIQEVFEALIEVSSIPRSEIGHEAKAYLNDLEGSESFLFSSLSDRAPHVDVPLPDWTGKTFKFDKSILRKACFHRSTWIAKIAAYILANTLDQNELLQLSKDLITKGKRETLFIAATLAEQADNDQIAASAFKRLQTSPESGYEYLFEFFCSAPPRWDKETFQILNLGLLCSNPYIASSAAKLAQKYASQESPDLYALLQKAYNHWQKTEKPYPSNGGVVPKSPRDVILQAMTAMEPPTYPELLSYMADARPDVRGVAQPIFIERIKNDMAACQQLVQDATQGKTPTHLLSDVLRSNVDLTPDQVETLKCLLYDQDAKKRFAAMNLLDSKYMARDEIVSICQTLFEGDPHQQIRNRAHGIISEITMQQ</sequence>
<keyword evidence="3" id="KW-1185">Reference proteome</keyword>
<dbReference type="Gene3D" id="3.40.50.300">
    <property type="entry name" value="P-loop containing nucleotide triphosphate hydrolases"/>
    <property type="match status" value="1"/>
</dbReference>
<dbReference type="InterPro" id="IPR007111">
    <property type="entry name" value="NACHT_NTPase"/>
</dbReference>
<accession>A0A3M0BWM1</accession>
<dbReference type="InParanoid" id="A0A3M0BWM1"/>
<evidence type="ECO:0000313" key="3">
    <source>
        <dbReference type="Proteomes" id="UP000271227"/>
    </source>
</evidence>
<feature type="domain" description="NACHT" evidence="1">
    <location>
        <begin position="326"/>
        <end position="467"/>
    </location>
</feature>
<reference evidence="2 3" key="1">
    <citation type="submission" date="2018-10" db="EMBL/GenBank/DDBJ databases">
        <title>Genomic Encyclopedia of Archaeal and Bacterial Type Strains, Phase II (KMG-II): from individual species to whole genera.</title>
        <authorList>
            <person name="Goeker M."/>
        </authorList>
    </citation>
    <scope>NUCLEOTIDE SEQUENCE [LARGE SCALE GENOMIC DNA]</scope>
    <source>
        <strain evidence="2 3">DSM 25217</strain>
    </source>
</reference>
<dbReference type="Pfam" id="PF05729">
    <property type="entry name" value="NACHT"/>
    <property type="match status" value="1"/>
</dbReference>
<dbReference type="RefSeq" id="WP_121940314.1">
    <property type="nucleotide sequence ID" value="NZ_REFR01000016.1"/>
</dbReference>
<evidence type="ECO:0000313" key="2">
    <source>
        <dbReference type="EMBL" id="RMB01492.1"/>
    </source>
</evidence>
<dbReference type="EMBL" id="REFR01000016">
    <property type="protein sequence ID" value="RMB01492.1"/>
    <property type="molecule type" value="Genomic_DNA"/>
</dbReference>
<evidence type="ECO:0000259" key="1">
    <source>
        <dbReference type="Pfam" id="PF05729"/>
    </source>
</evidence>
<organism evidence="2 3">
    <name type="scientific">Eilatimonas milleporae</name>
    <dbReference type="NCBI Taxonomy" id="911205"/>
    <lineage>
        <taxon>Bacteria</taxon>
        <taxon>Pseudomonadati</taxon>
        <taxon>Pseudomonadota</taxon>
        <taxon>Alphaproteobacteria</taxon>
        <taxon>Kordiimonadales</taxon>
        <taxon>Kordiimonadaceae</taxon>
        <taxon>Eilatimonas</taxon>
    </lineage>
</organism>
<comment type="caution">
    <text evidence="2">The sequence shown here is derived from an EMBL/GenBank/DDBJ whole genome shotgun (WGS) entry which is preliminary data.</text>
</comment>
<dbReference type="OrthoDB" id="7594468at2"/>
<dbReference type="Proteomes" id="UP000271227">
    <property type="component" value="Unassembled WGS sequence"/>
</dbReference>
<name>A0A3M0BWM1_9PROT</name>
<dbReference type="SUPFAM" id="SSF52540">
    <property type="entry name" value="P-loop containing nucleoside triphosphate hydrolases"/>
    <property type="match status" value="1"/>
</dbReference>
<proteinExistence type="predicted"/>
<protein>
    <submittedName>
        <fullName evidence="2">NACHT domain-containing protein</fullName>
    </submittedName>
</protein>